<dbReference type="AlphaFoldDB" id="A0A1I7HCB3"/>
<proteinExistence type="predicted"/>
<organism evidence="1 2">
    <name type="scientific">Eubacterium pyruvativorans</name>
    <dbReference type="NCBI Taxonomy" id="155865"/>
    <lineage>
        <taxon>Bacteria</taxon>
        <taxon>Bacillati</taxon>
        <taxon>Bacillota</taxon>
        <taxon>Clostridia</taxon>
        <taxon>Eubacteriales</taxon>
        <taxon>Eubacteriaceae</taxon>
        <taxon>Eubacterium</taxon>
    </lineage>
</organism>
<evidence type="ECO:0000313" key="2">
    <source>
        <dbReference type="Proteomes" id="UP000198817"/>
    </source>
</evidence>
<protein>
    <recommendedName>
        <fullName evidence="3">MerR, DNA binding</fullName>
    </recommendedName>
</protein>
<name>A0A1I7HCB3_9FIRM</name>
<sequence length="75" mass="8695">MKEETTLQRNLLDAGCSDASAALVERLVENGRIQDALHEMRAIRCGLMEELHQSQRRIDCLDYLIRKTEKEIHTK</sequence>
<dbReference type="OrthoDB" id="3078708at2"/>
<dbReference type="Proteomes" id="UP000198817">
    <property type="component" value="Unassembled WGS sequence"/>
</dbReference>
<keyword evidence="2" id="KW-1185">Reference proteome</keyword>
<dbReference type="STRING" id="155865.SAMN05216515_11614"/>
<accession>A0A1I7HCB3</accession>
<dbReference type="RefSeq" id="WP_090471409.1">
    <property type="nucleotide sequence ID" value="NZ_FOWF01000016.1"/>
</dbReference>
<dbReference type="EMBL" id="FPBT01000015">
    <property type="protein sequence ID" value="SFU58358.1"/>
    <property type="molecule type" value="Genomic_DNA"/>
</dbReference>
<evidence type="ECO:0000313" key="1">
    <source>
        <dbReference type="EMBL" id="SFU58358.1"/>
    </source>
</evidence>
<reference evidence="1 2" key="1">
    <citation type="submission" date="2016-10" db="EMBL/GenBank/DDBJ databases">
        <authorList>
            <person name="de Groot N.N."/>
        </authorList>
    </citation>
    <scope>NUCLEOTIDE SEQUENCE [LARGE SCALE GENOMIC DNA]</scope>
    <source>
        <strain evidence="1 2">KHGC13</strain>
    </source>
</reference>
<evidence type="ECO:0008006" key="3">
    <source>
        <dbReference type="Google" id="ProtNLM"/>
    </source>
</evidence>
<gene>
    <name evidence="1" type="ORF">SAMN05216508_11514</name>
</gene>